<dbReference type="Proteomes" id="UP000037239">
    <property type="component" value="Unassembled WGS sequence"/>
</dbReference>
<name>A0AB34TAQ0_9BIFI</name>
<dbReference type="EMBL" id="AWFK01000004">
    <property type="protein sequence ID" value="KOA51117.1"/>
    <property type="molecule type" value="Genomic_DNA"/>
</dbReference>
<accession>A0AB34TAQ0</accession>
<evidence type="ECO:0000256" key="1">
    <source>
        <dbReference type="SAM" id="SignalP"/>
    </source>
</evidence>
<gene>
    <name evidence="2" type="ORF">BAAM0483_02555</name>
</gene>
<reference evidence="2 3" key="1">
    <citation type="journal article" date="2015" name="Int J Genomics">
        <title>Comparative Genomics Revealed Genetic Diversity and Species/Strain-Level Differences in Carbohydrate Metabolism of Three Probiotic Bifidobacterial Species.</title>
        <authorList>
            <person name="Odamaki T."/>
            <person name="Horigome A."/>
            <person name="Sugahara H."/>
            <person name="Hashikura N."/>
            <person name="Minami J."/>
            <person name="Xiao J.Z."/>
            <person name="Abe F."/>
        </authorList>
    </citation>
    <scope>NUCLEOTIDE SEQUENCE [LARGE SCALE GENOMIC DNA]</scope>
    <source>
        <strain evidence="2 3">MCC 0483</strain>
    </source>
</reference>
<organism evidence="2 3">
    <name type="scientific">Bifidobacterium animalis subsp. animalis MCC 0483</name>
    <dbReference type="NCBI Taxonomy" id="1365955"/>
    <lineage>
        <taxon>Bacteria</taxon>
        <taxon>Bacillati</taxon>
        <taxon>Actinomycetota</taxon>
        <taxon>Actinomycetes</taxon>
        <taxon>Bifidobacteriales</taxon>
        <taxon>Bifidobacteriaceae</taxon>
        <taxon>Bifidobacterium</taxon>
    </lineage>
</organism>
<comment type="caution">
    <text evidence="2">The sequence shown here is derived from an EMBL/GenBank/DDBJ whole genome shotgun (WGS) entry which is preliminary data.</text>
</comment>
<keyword evidence="1" id="KW-0732">Signal</keyword>
<sequence>MIRGLISATVVGFLTLGTAVSANAGELRLWEHDNYNGFYTTYGSCDVDFPDNIYDSGKQNLVDYVTIWNNTVILGDKAIAKIKKDVGKPTFDAKNAADHATCFG</sequence>
<proteinExistence type="predicted"/>
<feature type="chain" id="PRO_5044240736" evidence="1">
    <location>
        <begin position="25"/>
        <end position="104"/>
    </location>
</feature>
<evidence type="ECO:0000313" key="3">
    <source>
        <dbReference type="Proteomes" id="UP000037239"/>
    </source>
</evidence>
<dbReference type="AlphaFoldDB" id="A0AB34TAQ0"/>
<feature type="signal peptide" evidence="1">
    <location>
        <begin position="1"/>
        <end position="24"/>
    </location>
</feature>
<protein>
    <submittedName>
        <fullName evidence="2">Uncharacterized protein</fullName>
    </submittedName>
</protein>
<evidence type="ECO:0000313" key="2">
    <source>
        <dbReference type="EMBL" id="KOA51117.1"/>
    </source>
</evidence>